<dbReference type="AlphaFoldDB" id="A0A7S3LRR4"/>
<protein>
    <submittedName>
        <fullName evidence="1">Uncharacterized protein</fullName>
    </submittedName>
</protein>
<sequence length="236" mass="26787">MSMQSFSARGSGVISMVRTVACNELSDGEIISLAQASGITGELIDNVRRLFHQYADETSFGLDGRCFLSEDAGMRLFREVIQIQKEKYAKQCFYAFRAAGLASPGENAVGYPNSLSLRGLLLGLVVMDPNNSSKPLGDQFLRCRLEMLFRFYDLDQDETWDYSEFAHFIRHLYAANNKPTAENDTETIWGRNKDDKLTLAKVVNHISKGRLHQYGYEQLLCFDCPLSTNGWWKMHL</sequence>
<dbReference type="InterPro" id="IPR011992">
    <property type="entry name" value="EF-hand-dom_pair"/>
</dbReference>
<dbReference type="Gene3D" id="1.10.238.10">
    <property type="entry name" value="EF-hand"/>
    <property type="match status" value="1"/>
</dbReference>
<proteinExistence type="predicted"/>
<reference evidence="1" key="1">
    <citation type="submission" date="2021-01" db="EMBL/GenBank/DDBJ databases">
        <authorList>
            <person name="Corre E."/>
            <person name="Pelletier E."/>
            <person name="Niang G."/>
            <person name="Scheremetjew M."/>
            <person name="Finn R."/>
            <person name="Kale V."/>
            <person name="Holt S."/>
            <person name="Cochrane G."/>
            <person name="Meng A."/>
            <person name="Brown T."/>
            <person name="Cohen L."/>
        </authorList>
    </citation>
    <scope>NUCLEOTIDE SEQUENCE</scope>
    <source>
        <strain evidence="1">GSBS06</strain>
    </source>
</reference>
<organism evidence="1">
    <name type="scientific">Aplanochytrium stocchinoi</name>
    <dbReference type="NCBI Taxonomy" id="215587"/>
    <lineage>
        <taxon>Eukaryota</taxon>
        <taxon>Sar</taxon>
        <taxon>Stramenopiles</taxon>
        <taxon>Bigyra</taxon>
        <taxon>Labyrinthulomycetes</taxon>
        <taxon>Thraustochytrida</taxon>
        <taxon>Thraustochytriidae</taxon>
        <taxon>Aplanochytrium</taxon>
    </lineage>
</organism>
<dbReference type="EMBL" id="HBIN01010566">
    <property type="protein sequence ID" value="CAE0437651.1"/>
    <property type="molecule type" value="Transcribed_RNA"/>
</dbReference>
<accession>A0A7S3LRR4</accession>
<gene>
    <name evidence="1" type="ORF">ASTO00021_LOCUS7908</name>
</gene>
<name>A0A7S3LRR4_9STRA</name>
<dbReference type="SUPFAM" id="SSF47473">
    <property type="entry name" value="EF-hand"/>
    <property type="match status" value="1"/>
</dbReference>
<evidence type="ECO:0000313" key="1">
    <source>
        <dbReference type="EMBL" id="CAE0437651.1"/>
    </source>
</evidence>